<evidence type="ECO:0000313" key="2">
    <source>
        <dbReference type="Proteomes" id="UP001611263"/>
    </source>
</evidence>
<sequence>MASVDYCPPRKRYSVSFNKFKGDLMVERNMSGSVESRDSPDTAAQRPILPGVPAILSVFQGRSYEDDQLLRWAHALAKLHDRRVGVDASTWLTEIDHRRRELIEEIDSWCLQTSSADTADRGETVGDVIDRLAQGWVSANQPITA</sequence>
<keyword evidence="2" id="KW-1185">Reference proteome</keyword>
<reference evidence="1 2" key="1">
    <citation type="submission" date="2024-10" db="EMBL/GenBank/DDBJ databases">
        <title>The Natural Products Discovery Center: Release of the First 8490 Sequenced Strains for Exploring Actinobacteria Biosynthetic Diversity.</title>
        <authorList>
            <person name="Kalkreuter E."/>
            <person name="Kautsar S.A."/>
            <person name="Yang D."/>
            <person name="Bader C.D."/>
            <person name="Teijaro C.N."/>
            <person name="Fluegel L."/>
            <person name="Davis C.M."/>
            <person name="Simpson J.R."/>
            <person name="Lauterbach L."/>
            <person name="Steele A.D."/>
            <person name="Gui C."/>
            <person name="Meng S."/>
            <person name="Li G."/>
            <person name="Viehrig K."/>
            <person name="Ye F."/>
            <person name="Su P."/>
            <person name="Kiefer A.F."/>
            <person name="Nichols A."/>
            <person name="Cepeda A.J."/>
            <person name="Yan W."/>
            <person name="Fan B."/>
            <person name="Jiang Y."/>
            <person name="Adhikari A."/>
            <person name="Zheng C.-J."/>
            <person name="Schuster L."/>
            <person name="Cowan T.M."/>
            <person name="Smanski M.J."/>
            <person name="Chevrette M.G."/>
            <person name="De Carvalho L.P.S."/>
            <person name="Shen B."/>
        </authorList>
    </citation>
    <scope>NUCLEOTIDE SEQUENCE [LARGE SCALE GENOMIC DNA]</scope>
    <source>
        <strain evidence="1 2">NPDC020568</strain>
    </source>
</reference>
<name>A0ABW7TLJ6_9NOCA</name>
<dbReference type="Proteomes" id="UP001611263">
    <property type="component" value="Unassembled WGS sequence"/>
</dbReference>
<evidence type="ECO:0000313" key="1">
    <source>
        <dbReference type="EMBL" id="MFI1461909.1"/>
    </source>
</evidence>
<dbReference type="EMBL" id="JBIRUQ010000003">
    <property type="protein sequence ID" value="MFI1461909.1"/>
    <property type="molecule type" value="Genomic_DNA"/>
</dbReference>
<accession>A0ABW7TLJ6</accession>
<gene>
    <name evidence="1" type="ORF">ACH4WX_14450</name>
</gene>
<organism evidence="1 2">
    <name type="scientific">Nocardia carnea</name>
    <dbReference type="NCBI Taxonomy" id="37328"/>
    <lineage>
        <taxon>Bacteria</taxon>
        <taxon>Bacillati</taxon>
        <taxon>Actinomycetota</taxon>
        <taxon>Actinomycetes</taxon>
        <taxon>Mycobacteriales</taxon>
        <taxon>Nocardiaceae</taxon>
        <taxon>Nocardia</taxon>
    </lineage>
</organism>
<proteinExistence type="predicted"/>
<comment type="caution">
    <text evidence="1">The sequence shown here is derived from an EMBL/GenBank/DDBJ whole genome shotgun (WGS) entry which is preliminary data.</text>
</comment>
<protein>
    <submittedName>
        <fullName evidence="1">Uncharacterized protein</fullName>
    </submittedName>
</protein>
<dbReference type="RefSeq" id="WP_156052240.1">
    <property type="nucleotide sequence ID" value="NZ_JBIRUQ010000003.1"/>
</dbReference>